<feature type="active site" evidence="1">
    <location>
        <position position="313"/>
    </location>
</feature>
<dbReference type="InterPro" id="IPR027065">
    <property type="entry name" value="Lon_Prtase"/>
</dbReference>
<feature type="active site" evidence="1">
    <location>
        <position position="268"/>
    </location>
</feature>
<comment type="caution">
    <text evidence="5">The sequence shown here is derived from an EMBL/GenBank/DDBJ whole genome shotgun (WGS) entry which is preliminary data.</text>
</comment>
<evidence type="ECO:0000256" key="2">
    <source>
        <dbReference type="SAM" id="MobiDB-lite"/>
    </source>
</evidence>
<gene>
    <name evidence="5" type="ORF">GCM10009817_03780</name>
</gene>
<dbReference type="InterPro" id="IPR008269">
    <property type="entry name" value="Lon_proteolytic"/>
</dbReference>
<keyword evidence="3" id="KW-0472">Membrane</keyword>
<sequence length="372" mass="38439">MPEQPAGTESPSRAQVPDEGGRGRLTRGNKIVLAVFFAFLVVVVVGSLVHLPYAVMSPGPTENTLGASGDGGKPIISVSGLPTYPTDGALRFTTVRVEGGPGYPVDVWDVLRAWIDPAREVLPVDEVFDPQVTKEQVAEENAIQMEGSQEEATAVALRALGKKVPTHVAIAGITDGSKAKGLLAVGDRLQRIGDENVTDTQQVRDVLQRTKPGQPVTVTVTRQGKERTVQVPTITGQGGRTALGVILGLTHDFPAKVTIDAGAIGGPSAGLMFSLGIYDKLTPGALAGGNQIAGTGTIDDAGNVGPIGGIRQKLAGARADGAQYFLAPARNCDEVVGHVPDGLTVVKVGTFAEARTAVEGIAKGQTGSLPHC</sequence>
<feature type="domain" description="Lon proteolytic" evidence="4">
    <location>
        <begin position="264"/>
        <end position="361"/>
    </location>
</feature>
<reference evidence="5 6" key="1">
    <citation type="journal article" date="2019" name="Int. J. Syst. Evol. Microbiol.">
        <title>The Global Catalogue of Microorganisms (GCM) 10K type strain sequencing project: providing services to taxonomists for standard genome sequencing and annotation.</title>
        <authorList>
            <consortium name="The Broad Institute Genomics Platform"/>
            <consortium name="The Broad Institute Genome Sequencing Center for Infectious Disease"/>
            <person name="Wu L."/>
            <person name="Ma J."/>
        </authorList>
    </citation>
    <scope>NUCLEOTIDE SEQUENCE [LARGE SCALE GENOMIC DNA]</scope>
    <source>
        <strain evidence="5 6">JCM 15628</strain>
    </source>
</reference>
<dbReference type="PANTHER" id="PTHR10046">
    <property type="entry name" value="ATP DEPENDENT LON PROTEASE FAMILY MEMBER"/>
    <property type="match status" value="1"/>
</dbReference>
<evidence type="ECO:0000313" key="6">
    <source>
        <dbReference type="Proteomes" id="UP001500013"/>
    </source>
</evidence>
<dbReference type="PROSITE" id="PS51786">
    <property type="entry name" value="LON_PROTEOLYTIC"/>
    <property type="match status" value="1"/>
</dbReference>
<dbReference type="Pfam" id="PF13180">
    <property type="entry name" value="PDZ_2"/>
    <property type="match status" value="1"/>
</dbReference>
<dbReference type="SUPFAM" id="SSF54211">
    <property type="entry name" value="Ribosomal protein S5 domain 2-like"/>
    <property type="match status" value="1"/>
</dbReference>
<comment type="similarity">
    <text evidence="1">Belongs to the peptidase S16 family.</text>
</comment>
<feature type="transmembrane region" description="Helical" evidence="3">
    <location>
        <begin position="31"/>
        <end position="53"/>
    </location>
</feature>
<organism evidence="5 6">
    <name type="scientific">Terrabacter lapilli</name>
    <dbReference type="NCBI Taxonomy" id="436231"/>
    <lineage>
        <taxon>Bacteria</taxon>
        <taxon>Bacillati</taxon>
        <taxon>Actinomycetota</taxon>
        <taxon>Actinomycetes</taxon>
        <taxon>Micrococcales</taxon>
        <taxon>Intrasporangiaceae</taxon>
        <taxon>Terrabacter</taxon>
    </lineage>
</organism>
<dbReference type="Proteomes" id="UP001500013">
    <property type="component" value="Unassembled WGS sequence"/>
</dbReference>
<dbReference type="InterPro" id="IPR020568">
    <property type="entry name" value="Ribosomal_Su5_D2-typ_SF"/>
</dbReference>
<evidence type="ECO:0000313" key="5">
    <source>
        <dbReference type="EMBL" id="GAA1967132.1"/>
    </source>
</evidence>
<dbReference type="EMBL" id="BAAAPU010000003">
    <property type="protein sequence ID" value="GAA1967132.1"/>
    <property type="molecule type" value="Genomic_DNA"/>
</dbReference>
<comment type="catalytic activity">
    <reaction evidence="1">
        <text>Hydrolysis of proteins in presence of ATP.</text>
        <dbReference type="EC" id="3.4.21.53"/>
    </reaction>
</comment>
<dbReference type="SMART" id="SM00228">
    <property type="entry name" value="PDZ"/>
    <property type="match status" value="1"/>
</dbReference>
<dbReference type="Pfam" id="PF05362">
    <property type="entry name" value="Lon_C"/>
    <property type="match status" value="1"/>
</dbReference>
<feature type="region of interest" description="Disordered" evidence="2">
    <location>
        <begin position="1"/>
        <end position="22"/>
    </location>
</feature>
<dbReference type="InterPro" id="IPR014721">
    <property type="entry name" value="Ribsml_uS5_D2-typ_fold_subgr"/>
</dbReference>
<keyword evidence="3" id="KW-1133">Transmembrane helix</keyword>
<keyword evidence="1" id="KW-0645">Protease</keyword>
<dbReference type="EC" id="3.4.21.53" evidence="1"/>
<dbReference type="Gene3D" id="3.30.230.10">
    <property type="match status" value="1"/>
</dbReference>
<dbReference type="InterPro" id="IPR001478">
    <property type="entry name" value="PDZ"/>
</dbReference>
<evidence type="ECO:0000256" key="3">
    <source>
        <dbReference type="SAM" id="Phobius"/>
    </source>
</evidence>
<accession>A0ABN2RDX7</accession>
<keyword evidence="1" id="KW-0378">Hydrolase</keyword>
<dbReference type="InterPro" id="IPR036034">
    <property type="entry name" value="PDZ_sf"/>
</dbReference>
<proteinExistence type="inferred from homology"/>
<keyword evidence="1" id="KW-0720">Serine protease</keyword>
<name>A0ABN2RDX7_9MICO</name>
<protein>
    <recommendedName>
        <fullName evidence="1">endopeptidase La</fullName>
        <ecNumber evidence="1">3.4.21.53</ecNumber>
    </recommendedName>
</protein>
<evidence type="ECO:0000259" key="4">
    <source>
        <dbReference type="PROSITE" id="PS51786"/>
    </source>
</evidence>
<dbReference type="SUPFAM" id="SSF50156">
    <property type="entry name" value="PDZ domain-like"/>
    <property type="match status" value="1"/>
</dbReference>
<keyword evidence="6" id="KW-1185">Reference proteome</keyword>
<keyword evidence="3" id="KW-0812">Transmembrane</keyword>
<evidence type="ECO:0000256" key="1">
    <source>
        <dbReference type="PROSITE-ProRule" id="PRU01122"/>
    </source>
</evidence>